<dbReference type="EMBL" id="QXRZ01000001">
    <property type="protein sequence ID" value="RIL44724.1"/>
    <property type="molecule type" value="Genomic_DNA"/>
</dbReference>
<evidence type="ECO:0000256" key="1">
    <source>
        <dbReference type="SAM" id="MobiDB-lite"/>
    </source>
</evidence>
<keyword evidence="2" id="KW-0472">Membrane</keyword>
<accession>A0A418HSB3</accession>
<evidence type="ECO:0000313" key="4">
    <source>
        <dbReference type="Proteomes" id="UP000283576"/>
    </source>
</evidence>
<gene>
    <name evidence="3" type="ORF">BUZ01_01750</name>
</gene>
<feature type="transmembrane region" description="Helical" evidence="2">
    <location>
        <begin position="31"/>
        <end position="49"/>
    </location>
</feature>
<evidence type="ECO:0008006" key="5">
    <source>
        <dbReference type="Google" id="ProtNLM"/>
    </source>
</evidence>
<dbReference type="RefSeq" id="WP_107528143.1">
    <property type="nucleotide sequence ID" value="NZ_JAIBNU010000001.1"/>
</dbReference>
<organism evidence="3 4">
    <name type="scientific">Staphylococcus gallinarum</name>
    <dbReference type="NCBI Taxonomy" id="1293"/>
    <lineage>
        <taxon>Bacteria</taxon>
        <taxon>Bacillati</taxon>
        <taxon>Bacillota</taxon>
        <taxon>Bacilli</taxon>
        <taxon>Bacillales</taxon>
        <taxon>Staphylococcaceae</taxon>
        <taxon>Staphylococcus</taxon>
    </lineage>
</organism>
<reference evidence="3 4" key="1">
    <citation type="journal article" date="2016" name="Front. Microbiol.">
        <title>Comprehensive Phylogenetic Analysis of Bovine Non-aureus Staphylococci Species Based on Whole-Genome Sequencing.</title>
        <authorList>
            <person name="Naushad S."/>
            <person name="Barkema H.W."/>
            <person name="Luby C."/>
            <person name="Condas L.A."/>
            <person name="Nobrega D.B."/>
            <person name="Carson D.A."/>
            <person name="De Buck J."/>
        </authorList>
    </citation>
    <scope>NUCLEOTIDE SEQUENCE [LARGE SCALE GENOMIC DNA]</scope>
    <source>
        <strain evidence="3 4">SNUC 1388</strain>
    </source>
</reference>
<sequence>MTIMDMPNFLWITIGAMIILTLFCNLALNKWFAPAIITFIVLGVAAFLIPNFQDITYEPLLGYAAFLAIVSLIISFLIWYFTRDFRRKRKEKKMQKAIAKRGGIPQEHMENYKHYRKR</sequence>
<feature type="compositionally biased region" description="Basic and acidic residues" evidence="1">
    <location>
        <begin position="107"/>
        <end position="118"/>
    </location>
</feature>
<dbReference type="Proteomes" id="UP000283576">
    <property type="component" value="Unassembled WGS sequence"/>
</dbReference>
<proteinExistence type="predicted"/>
<feature type="transmembrane region" description="Helical" evidence="2">
    <location>
        <begin position="61"/>
        <end position="82"/>
    </location>
</feature>
<keyword evidence="2" id="KW-1133">Transmembrane helix</keyword>
<evidence type="ECO:0000256" key="2">
    <source>
        <dbReference type="SAM" id="Phobius"/>
    </source>
</evidence>
<name>A0A418HSB3_STAGA</name>
<dbReference type="AlphaFoldDB" id="A0A418HSB3"/>
<keyword evidence="2" id="KW-0812">Transmembrane</keyword>
<protein>
    <recommendedName>
        <fullName evidence="5">Permease</fullName>
    </recommendedName>
</protein>
<evidence type="ECO:0000313" key="3">
    <source>
        <dbReference type="EMBL" id="RIL44724.1"/>
    </source>
</evidence>
<feature type="region of interest" description="Disordered" evidence="1">
    <location>
        <begin position="96"/>
        <end position="118"/>
    </location>
</feature>
<feature type="transmembrane region" description="Helical" evidence="2">
    <location>
        <begin position="6"/>
        <end position="24"/>
    </location>
</feature>
<comment type="caution">
    <text evidence="3">The sequence shown here is derived from an EMBL/GenBank/DDBJ whole genome shotgun (WGS) entry which is preliminary data.</text>
</comment>